<feature type="domain" description="BZIP" evidence="16">
    <location>
        <begin position="227"/>
        <end position="290"/>
    </location>
</feature>
<evidence type="ECO:0000256" key="11">
    <source>
        <dbReference type="ARBA" id="ARBA00023163"/>
    </source>
</evidence>
<keyword evidence="5" id="KW-0735">Signal-anchor</keyword>
<dbReference type="GO" id="GO:0000978">
    <property type="term" value="F:RNA polymerase II cis-regulatory region sequence-specific DNA binding"/>
    <property type="evidence" value="ECO:0007669"/>
    <property type="project" value="TreeGrafter"/>
</dbReference>
<evidence type="ECO:0000256" key="8">
    <source>
        <dbReference type="ARBA" id="ARBA00023125"/>
    </source>
</evidence>
<dbReference type="PROSITE" id="PS00036">
    <property type="entry name" value="BZIP_BASIC"/>
    <property type="match status" value="1"/>
</dbReference>
<dbReference type="Proteomes" id="UP001152320">
    <property type="component" value="Chromosome 14"/>
</dbReference>
<evidence type="ECO:0000256" key="13">
    <source>
        <dbReference type="ARBA" id="ARBA00023242"/>
    </source>
</evidence>
<keyword evidence="4" id="KW-0256">Endoplasmic reticulum</keyword>
<evidence type="ECO:0000256" key="10">
    <source>
        <dbReference type="ARBA" id="ARBA00023159"/>
    </source>
</evidence>
<dbReference type="OrthoDB" id="674948at2759"/>
<dbReference type="GO" id="GO:0005634">
    <property type="term" value="C:nucleus"/>
    <property type="evidence" value="ECO:0007669"/>
    <property type="project" value="TreeGrafter"/>
</dbReference>
<keyword evidence="10" id="KW-0010">Activator</keyword>
<evidence type="ECO:0000256" key="1">
    <source>
        <dbReference type="ARBA" id="ARBA00004648"/>
    </source>
</evidence>
<evidence type="ECO:0000256" key="7">
    <source>
        <dbReference type="ARBA" id="ARBA00023015"/>
    </source>
</evidence>
<dbReference type="SUPFAM" id="SSF57959">
    <property type="entry name" value="Leucine zipper domain"/>
    <property type="match status" value="1"/>
</dbReference>
<keyword evidence="7" id="KW-0805">Transcription regulation</keyword>
<proteinExistence type="inferred from homology"/>
<keyword evidence="8" id="KW-0238">DNA-binding</keyword>
<evidence type="ECO:0000256" key="12">
    <source>
        <dbReference type="ARBA" id="ARBA00023180"/>
    </source>
</evidence>
<sequence length="450" mass="50001">MEMLSEDTCPAEYLDLLFDDNEGILASEGFYGNSLKDVKLTGSSELMTDDLFSDMFNMEDAELLQLTQDAVSHDAMARSPLNSDSGISEENGSPYSHDSQSLPSPPQLIQTYSPDEVITIDAGDGFMSGDDPMFAEDPAILSSSPNDSASEISPADIVASTHNYCASAKLKELTLPLTQKDTTVDTNKVSQEKYPELILTDEEKKLLKEMNVTLPTHLPLTKMEERHLKTVRRKIRNKASAQESRRKKKIYIDGLEERVQICTKQNLALQKKMQKLEKENQSLLSQLKRLQAMVTGGSNKPAQAGTCVMVLLLSFTLLILPSLSPFESKKAAESYHSVGVKSRTLLQTSSLYENVLNQDVALDEGFTPAKARKVDSFFTSANTFQEVPADIENKSEDQSKTGGNEEEDEMITMEEEIQTIYNHSDRKSDDSGIHDGGRYGRKLHILSDEM</sequence>
<evidence type="ECO:0000256" key="4">
    <source>
        <dbReference type="ARBA" id="ARBA00022824"/>
    </source>
</evidence>
<dbReference type="InterPro" id="IPR051381">
    <property type="entry name" value="CREB_ATF_subfamily"/>
</dbReference>
<dbReference type="Gene3D" id="1.20.5.170">
    <property type="match status" value="1"/>
</dbReference>
<feature type="coiled-coil region" evidence="14">
    <location>
        <begin position="252"/>
        <end position="293"/>
    </location>
</feature>
<evidence type="ECO:0000259" key="16">
    <source>
        <dbReference type="PROSITE" id="PS50217"/>
    </source>
</evidence>
<evidence type="ECO:0000256" key="3">
    <source>
        <dbReference type="ARBA" id="ARBA00022692"/>
    </source>
</evidence>
<comment type="similarity">
    <text evidence="2">Belongs to the bZIP family. ATF subfamily.</text>
</comment>
<dbReference type="InterPro" id="IPR046347">
    <property type="entry name" value="bZIP_sf"/>
</dbReference>
<keyword evidence="6" id="KW-1133">Transmembrane helix</keyword>
<dbReference type="CDD" id="cd14689">
    <property type="entry name" value="bZIP_CREB3"/>
    <property type="match status" value="1"/>
</dbReference>
<evidence type="ECO:0000256" key="2">
    <source>
        <dbReference type="ARBA" id="ARBA00009050"/>
    </source>
</evidence>
<organism evidence="17 18">
    <name type="scientific">Holothuria leucospilota</name>
    <name type="common">Black long sea cucumber</name>
    <name type="synonym">Mertensiothuria leucospilota</name>
    <dbReference type="NCBI Taxonomy" id="206669"/>
    <lineage>
        <taxon>Eukaryota</taxon>
        <taxon>Metazoa</taxon>
        <taxon>Echinodermata</taxon>
        <taxon>Eleutherozoa</taxon>
        <taxon>Echinozoa</taxon>
        <taxon>Holothuroidea</taxon>
        <taxon>Aspidochirotacea</taxon>
        <taxon>Aspidochirotida</taxon>
        <taxon>Holothuriidae</taxon>
        <taxon>Holothuria</taxon>
    </lineage>
</organism>
<evidence type="ECO:0000256" key="6">
    <source>
        <dbReference type="ARBA" id="ARBA00022989"/>
    </source>
</evidence>
<comment type="caution">
    <text evidence="17">The sequence shown here is derived from an EMBL/GenBank/DDBJ whole genome shotgun (WGS) entry which is preliminary data.</text>
</comment>
<keyword evidence="14" id="KW-0175">Coiled coil</keyword>
<evidence type="ECO:0000256" key="14">
    <source>
        <dbReference type="SAM" id="Coils"/>
    </source>
</evidence>
<keyword evidence="13" id="KW-0539">Nucleus</keyword>
<dbReference type="PANTHER" id="PTHR45996:SF3">
    <property type="entry name" value="CREB-H TRANSCRIPTION FACTOR HOMOLOG LET-607"/>
    <property type="match status" value="1"/>
</dbReference>
<feature type="region of interest" description="Disordered" evidence="15">
    <location>
        <begin position="77"/>
        <end position="105"/>
    </location>
</feature>
<dbReference type="PANTHER" id="PTHR45996">
    <property type="entry name" value="AGAP001464-PB"/>
    <property type="match status" value="1"/>
</dbReference>
<keyword evidence="18" id="KW-1185">Reference proteome</keyword>
<reference evidence="17" key="1">
    <citation type="submission" date="2021-10" db="EMBL/GenBank/DDBJ databases">
        <title>Tropical sea cucumber genome reveals ecological adaptation and Cuvierian tubules defense mechanism.</title>
        <authorList>
            <person name="Chen T."/>
        </authorList>
    </citation>
    <scope>NUCLEOTIDE SEQUENCE</scope>
    <source>
        <strain evidence="17">Nanhai2018</strain>
        <tissue evidence="17">Muscle</tissue>
    </source>
</reference>
<dbReference type="AlphaFoldDB" id="A0A9Q1BMF2"/>
<keyword evidence="12" id="KW-0325">Glycoprotein</keyword>
<dbReference type="PROSITE" id="PS50217">
    <property type="entry name" value="BZIP"/>
    <property type="match status" value="1"/>
</dbReference>
<evidence type="ECO:0000313" key="18">
    <source>
        <dbReference type="Proteomes" id="UP001152320"/>
    </source>
</evidence>
<dbReference type="Pfam" id="PF00170">
    <property type="entry name" value="bZIP_1"/>
    <property type="match status" value="1"/>
</dbReference>
<gene>
    <name evidence="17" type="ORF">HOLleu_28479</name>
</gene>
<dbReference type="EMBL" id="JAIZAY010000014">
    <property type="protein sequence ID" value="KAJ8029149.1"/>
    <property type="molecule type" value="Genomic_DNA"/>
</dbReference>
<feature type="compositionally biased region" description="Polar residues" evidence="15">
    <location>
        <begin position="80"/>
        <end position="105"/>
    </location>
</feature>
<comment type="subcellular location">
    <subcellularLocation>
        <location evidence="1">Endoplasmic reticulum membrane</location>
        <topology evidence="1">Single-pass type II membrane protein</topology>
    </subcellularLocation>
</comment>
<keyword evidence="11" id="KW-0804">Transcription</keyword>
<evidence type="ECO:0000313" key="17">
    <source>
        <dbReference type="EMBL" id="KAJ8029149.1"/>
    </source>
</evidence>
<evidence type="ECO:0000256" key="15">
    <source>
        <dbReference type="SAM" id="MobiDB-lite"/>
    </source>
</evidence>
<evidence type="ECO:0000256" key="5">
    <source>
        <dbReference type="ARBA" id="ARBA00022968"/>
    </source>
</evidence>
<keyword evidence="9" id="KW-0472">Membrane</keyword>
<dbReference type="SMART" id="SM00338">
    <property type="entry name" value="BRLZ"/>
    <property type="match status" value="1"/>
</dbReference>
<accession>A0A9Q1BMF2</accession>
<dbReference type="FunFam" id="1.20.5.170:FF:000042">
    <property type="entry name" value="Cyclic AMP-responsive element-binding protein 3-like protein 3"/>
    <property type="match status" value="1"/>
</dbReference>
<name>A0A9Q1BMF2_HOLLE</name>
<dbReference type="GO" id="GO:0005789">
    <property type="term" value="C:endoplasmic reticulum membrane"/>
    <property type="evidence" value="ECO:0007669"/>
    <property type="project" value="UniProtKB-SubCell"/>
</dbReference>
<dbReference type="InterPro" id="IPR004827">
    <property type="entry name" value="bZIP"/>
</dbReference>
<feature type="region of interest" description="Disordered" evidence="15">
    <location>
        <begin position="388"/>
        <end position="408"/>
    </location>
</feature>
<protein>
    <submittedName>
        <fullName evidence="17">Cyclic AMP-responsive element-binding protein 3-like protein 3-B</fullName>
    </submittedName>
</protein>
<keyword evidence="3" id="KW-0812">Transmembrane</keyword>
<evidence type="ECO:0000256" key="9">
    <source>
        <dbReference type="ARBA" id="ARBA00023136"/>
    </source>
</evidence>
<dbReference type="GO" id="GO:0000981">
    <property type="term" value="F:DNA-binding transcription factor activity, RNA polymerase II-specific"/>
    <property type="evidence" value="ECO:0007669"/>
    <property type="project" value="TreeGrafter"/>
</dbReference>